<accession>A0AAV7TLP0</accession>
<protein>
    <submittedName>
        <fullName evidence="1">Uncharacterized protein</fullName>
    </submittedName>
</protein>
<evidence type="ECO:0000313" key="1">
    <source>
        <dbReference type="EMBL" id="KAJ1177135.1"/>
    </source>
</evidence>
<proteinExistence type="predicted"/>
<gene>
    <name evidence="1" type="ORF">NDU88_002397</name>
</gene>
<dbReference type="AlphaFoldDB" id="A0AAV7TLP0"/>
<reference evidence="1" key="1">
    <citation type="journal article" date="2022" name="bioRxiv">
        <title>Sequencing and chromosome-scale assembly of the giantPleurodeles waltlgenome.</title>
        <authorList>
            <person name="Brown T."/>
            <person name="Elewa A."/>
            <person name="Iarovenko S."/>
            <person name="Subramanian E."/>
            <person name="Araus A.J."/>
            <person name="Petzold A."/>
            <person name="Susuki M."/>
            <person name="Suzuki K.-i.T."/>
            <person name="Hayashi T."/>
            <person name="Toyoda A."/>
            <person name="Oliveira C."/>
            <person name="Osipova E."/>
            <person name="Leigh N.D."/>
            <person name="Simon A."/>
            <person name="Yun M.H."/>
        </authorList>
    </citation>
    <scope>NUCLEOTIDE SEQUENCE</scope>
    <source>
        <strain evidence="1">20211129_DDA</strain>
        <tissue evidence="1">Liver</tissue>
    </source>
</reference>
<sequence length="146" mass="16295">MCRLVDDEGENITETPLIAAEFAACYTKLCSKTAGPSDPDMVSFLKDLPIRCFTPEKGNSPDGVLTPEELGEALAQLQTDDIESNMYKRALLLIELVVAKSNIARHWNSADFPPLEDLKTGLDRHVALVKPGCVVREYPKIHRRIW</sequence>
<organism evidence="1 2">
    <name type="scientific">Pleurodeles waltl</name>
    <name type="common">Iberian ribbed newt</name>
    <dbReference type="NCBI Taxonomy" id="8319"/>
    <lineage>
        <taxon>Eukaryota</taxon>
        <taxon>Metazoa</taxon>
        <taxon>Chordata</taxon>
        <taxon>Craniata</taxon>
        <taxon>Vertebrata</taxon>
        <taxon>Euteleostomi</taxon>
        <taxon>Amphibia</taxon>
        <taxon>Batrachia</taxon>
        <taxon>Caudata</taxon>
        <taxon>Salamandroidea</taxon>
        <taxon>Salamandridae</taxon>
        <taxon>Pleurodelinae</taxon>
        <taxon>Pleurodeles</taxon>
    </lineage>
</organism>
<evidence type="ECO:0000313" key="2">
    <source>
        <dbReference type="Proteomes" id="UP001066276"/>
    </source>
</evidence>
<dbReference type="Proteomes" id="UP001066276">
    <property type="component" value="Chromosome 3_2"/>
</dbReference>
<dbReference type="EMBL" id="JANPWB010000006">
    <property type="protein sequence ID" value="KAJ1177135.1"/>
    <property type="molecule type" value="Genomic_DNA"/>
</dbReference>
<comment type="caution">
    <text evidence="1">The sequence shown here is derived from an EMBL/GenBank/DDBJ whole genome shotgun (WGS) entry which is preliminary data.</text>
</comment>
<keyword evidence="2" id="KW-1185">Reference proteome</keyword>
<name>A0AAV7TLP0_PLEWA</name>